<comment type="caution">
    <text evidence="4">The sequence shown here is derived from an EMBL/GenBank/DDBJ whole genome shotgun (WGS) entry which is preliminary data.</text>
</comment>
<accession>A0A964WVK0</accession>
<feature type="domain" description="Sulfatase N-terminal" evidence="3">
    <location>
        <begin position="279"/>
        <end position="482"/>
    </location>
</feature>
<dbReference type="InterPro" id="IPR000917">
    <property type="entry name" value="Sulfatase_N"/>
</dbReference>
<dbReference type="OrthoDB" id="1376015at2"/>
<evidence type="ECO:0000259" key="3">
    <source>
        <dbReference type="Pfam" id="PF00884"/>
    </source>
</evidence>
<dbReference type="SUPFAM" id="SSF53649">
    <property type="entry name" value="Alkaline phosphatase-like"/>
    <property type="match status" value="1"/>
</dbReference>
<evidence type="ECO:0000256" key="2">
    <source>
        <dbReference type="SAM" id="Phobius"/>
    </source>
</evidence>
<dbReference type="EMBL" id="SPKJ01000149">
    <property type="protein sequence ID" value="MYZ50317.1"/>
    <property type="molecule type" value="Genomic_DNA"/>
</dbReference>
<keyword evidence="5" id="KW-1185">Reference proteome</keyword>
<feature type="transmembrane region" description="Helical" evidence="2">
    <location>
        <begin position="78"/>
        <end position="99"/>
    </location>
</feature>
<keyword evidence="2" id="KW-0812">Transmembrane</keyword>
<dbReference type="Pfam" id="PF00884">
    <property type="entry name" value="Sulfatase"/>
    <property type="match status" value="1"/>
</dbReference>
<feature type="transmembrane region" description="Helical" evidence="2">
    <location>
        <begin position="159"/>
        <end position="181"/>
    </location>
</feature>
<sequence>MNDAANRTEIAGRAIPERRAVLAAGAAALILLLALALPDDPFRLTPSGFARLPLEFALLVGLLAILGPRWRMPVSAAAGLLLALLVLAKLASLATHAAYGRPPRPALDLALLPAAWNLSSGALGAPLAFAAAAALAAAAAGLAFLLFRASRALARVLPALPPMAPAGFAAASAALFLAAGAGGPVSAGSSRFAAAQAASAYASLADGPRFRSEAAHDPFASIPDADLLADLHDRDVALIFVESYGRSALESPRFAAGTRAALEAADSEIAGAGFSAASGWLSSPTVGGLSWLAHATLLSGLRIADQNRYDALVTSRRATLVSDFARAGWRTVAVVPAITMAWPEGRFFGYDRILDAAALDYAGRPFNWITMPDQFTLKRFRDRELAPTTRQPVFAEIALISSHAPWTPIPPVIDWDAIGDGTIFDRWAESGDPPEVVWRDPERIRSQYGLSIDYVLRTIGSFVARYRDPNLVLIVVGDHQPAPLVTGAEAGADVPIHVISADPKVLQAAADWGFSPGLLPEPEAAALPMEDLRARILESFTPRPSRALAAAPDAIPPRPGPDRPRTR</sequence>
<dbReference type="RefSeq" id="WP_161142640.1">
    <property type="nucleotide sequence ID" value="NZ_SPKJ01000149.1"/>
</dbReference>
<feature type="compositionally biased region" description="Low complexity" evidence="1">
    <location>
        <begin position="544"/>
        <end position="553"/>
    </location>
</feature>
<gene>
    <name evidence="4" type="ORF">E4O86_21640</name>
</gene>
<feature type="transmembrane region" description="Helical" evidence="2">
    <location>
        <begin position="127"/>
        <end position="147"/>
    </location>
</feature>
<feature type="region of interest" description="Disordered" evidence="1">
    <location>
        <begin position="544"/>
        <end position="567"/>
    </location>
</feature>
<dbReference type="InterPro" id="IPR017850">
    <property type="entry name" value="Alkaline_phosphatase_core_sf"/>
</dbReference>
<keyword evidence="2" id="KW-1133">Transmembrane helix</keyword>
<dbReference type="Proteomes" id="UP000773614">
    <property type="component" value="Unassembled WGS sequence"/>
</dbReference>
<protein>
    <submittedName>
        <fullName evidence="4">Sulfatase</fullName>
    </submittedName>
</protein>
<evidence type="ECO:0000313" key="5">
    <source>
        <dbReference type="Proteomes" id="UP000773614"/>
    </source>
</evidence>
<evidence type="ECO:0000256" key="1">
    <source>
        <dbReference type="SAM" id="MobiDB-lite"/>
    </source>
</evidence>
<name>A0A964WVK0_9HYPH</name>
<dbReference type="AlphaFoldDB" id="A0A964WVK0"/>
<feature type="transmembrane region" description="Helical" evidence="2">
    <location>
        <begin position="49"/>
        <end position="66"/>
    </location>
</feature>
<keyword evidence="2" id="KW-0472">Membrane</keyword>
<reference evidence="4" key="1">
    <citation type="submission" date="2019-03" db="EMBL/GenBank/DDBJ databases">
        <title>Afifella sp. nov., isolated from activated sludge.</title>
        <authorList>
            <person name="Li Q."/>
            <person name="Liu Y."/>
        </authorList>
    </citation>
    <scope>NUCLEOTIDE SEQUENCE</scope>
    <source>
        <strain evidence="4">L72</strain>
    </source>
</reference>
<proteinExistence type="predicted"/>
<dbReference type="Gene3D" id="3.40.720.10">
    <property type="entry name" value="Alkaline Phosphatase, subunit A"/>
    <property type="match status" value="1"/>
</dbReference>
<feature type="transmembrane region" description="Helical" evidence="2">
    <location>
        <begin position="20"/>
        <end position="37"/>
    </location>
</feature>
<organism evidence="4 5">
    <name type="scientific">Propylenella binzhouense</name>
    <dbReference type="NCBI Taxonomy" id="2555902"/>
    <lineage>
        <taxon>Bacteria</taxon>
        <taxon>Pseudomonadati</taxon>
        <taxon>Pseudomonadota</taxon>
        <taxon>Alphaproteobacteria</taxon>
        <taxon>Hyphomicrobiales</taxon>
        <taxon>Propylenellaceae</taxon>
        <taxon>Propylenella</taxon>
    </lineage>
</organism>
<evidence type="ECO:0000313" key="4">
    <source>
        <dbReference type="EMBL" id="MYZ50317.1"/>
    </source>
</evidence>